<dbReference type="InterPro" id="IPR036396">
    <property type="entry name" value="Cyt_P450_sf"/>
</dbReference>
<keyword evidence="8" id="KW-1185">Reference proteome</keyword>
<evidence type="ECO:0000313" key="7">
    <source>
        <dbReference type="EMBL" id="KAF2791473.1"/>
    </source>
</evidence>
<dbReference type="EMBL" id="MU002017">
    <property type="protein sequence ID" value="KAF2791473.1"/>
    <property type="molecule type" value="Genomic_DNA"/>
</dbReference>
<dbReference type="Pfam" id="PF00067">
    <property type="entry name" value="p450"/>
    <property type="match status" value="1"/>
</dbReference>
<dbReference type="GO" id="GO:0005506">
    <property type="term" value="F:iron ion binding"/>
    <property type="evidence" value="ECO:0007669"/>
    <property type="project" value="InterPro"/>
</dbReference>
<accession>A0A6A6X5P4</accession>
<evidence type="ECO:0000256" key="4">
    <source>
        <dbReference type="ARBA" id="ARBA00068222"/>
    </source>
</evidence>
<gene>
    <name evidence="7" type="ORF">K505DRAFT_65721</name>
</gene>
<keyword evidence="6" id="KW-0479">Metal-binding</keyword>
<protein>
    <recommendedName>
        <fullName evidence="4">Cytochrome P450 monooxygenase ABA1</fullName>
    </recommendedName>
    <alternativeName>
        <fullName evidence="5">Abscisic acid biosynthesis protein 1</fullName>
    </alternativeName>
    <alternativeName>
        <fullName evidence="3">Cytochrome P450 monooxygenase aba1</fullName>
    </alternativeName>
</protein>
<organism evidence="7 8">
    <name type="scientific">Melanomma pulvis-pyrius CBS 109.77</name>
    <dbReference type="NCBI Taxonomy" id="1314802"/>
    <lineage>
        <taxon>Eukaryota</taxon>
        <taxon>Fungi</taxon>
        <taxon>Dikarya</taxon>
        <taxon>Ascomycota</taxon>
        <taxon>Pezizomycotina</taxon>
        <taxon>Dothideomycetes</taxon>
        <taxon>Pleosporomycetidae</taxon>
        <taxon>Pleosporales</taxon>
        <taxon>Melanommataceae</taxon>
        <taxon>Melanomma</taxon>
    </lineage>
</organism>
<dbReference type="InterPro" id="IPR002401">
    <property type="entry name" value="Cyt_P450_E_grp-I"/>
</dbReference>
<keyword evidence="7" id="KW-0489">Methyltransferase</keyword>
<feature type="binding site" description="axial binding residue" evidence="6">
    <location>
        <position position="470"/>
    </location>
    <ligand>
        <name>heme</name>
        <dbReference type="ChEBI" id="CHEBI:30413"/>
    </ligand>
    <ligandPart>
        <name>Fe</name>
        <dbReference type="ChEBI" id="CHEBI:18248"/>
    </ligandPart>
</feature>
<evidence type="ECO:0000256" key="3">
    <source>
        <dbReference type="ARBA" id="ARBA00067672"/>
    </source>
</evidence>
<dbReference type="Gene3D" id="1.10.630.10">
    <property type="entry name" value="Cytochrome P450"/>
    <property type="match status" value="1"/>
</dbReference>
<dbReference type="GO" id="GO:0020037">
    <property type="term" value="F:heme binding"/>
    <property type="evidence" value="ECO:0007669"/>
    <property type="project" value="InterPro"/>
</dbReference>
<dbReference type="GO" id="GO:0004497">
    <property type="term" value="F:monooxygenase activity"/>
    <property type="evidence" value="ECO:0007669"/>
    <property type="project" value="InterPro"/>
</dbReference>
<dbReference type="CDD" id="cd11060">
    <property type="entry name" value="CYP57A1-like"/>
    <property type="match status" value="1"/>
</dbReference>
<comment type="pathway">
    <text evidence="1">Hormone biosynthesis.</text>
</comment>
<dbReference type="PRINTS" id="PR00463">
    <property type="entry name" value="EP450I"/>
</dbReference>
<dbReference type="GO" id="GO:0016705">
    <property type="term" value="F:oxidoreductase activity, acting on paired donors, with incorporation or reduction of molecular oxygen"/>
    <property type="evidence" value="ECO:0007669"/>
    <property type="project" value="InterPro"/>
</dbReference>
<evidence type="ECO:0000256" key="5">
    <source>
        <dbReference type="ARBA" id="ARBA00079990"/>
    </source>
</evidence>
<dbReference type="PRINTS" id="PR00385">
    <property type="entry name" value="P450"/>
</dbReference>
<dbReference type="AlphaFoldDB" id="A0A6A6X5P4"/>
<reference evidence="7" key="1">
    <citation type="journal article" date="2020" name="Stud. Mycol.">
        <title>101 Dothideomycetes genomes: a test case for predicting lifestyles and emergence of pathogens.</title>
        <authorList>
            <person name="Haridas S."/>
            <person name="Albert R."/>
            <person name="Binder M."/>
            <person name="Bloem J."/>
            <person name="Labutti K."/>
            <person name="Salamov A."/>
            <person name="Andreopoulos B."/>
            <person name="Baker S."/>
            <person name="Barry K."/>
            <person name="Bills G."/>
            <person name="Bluhm B."/>
            <person name="Cannon C."/>
            <person name="Castanera R."/>
            <person name="Culley D."/>
            <person name="Daum C."/>
            <person name="Ezra D."/>
            <person name="Gonzalez J."/>
            <person name="Henrissat B."/>
            <person name="Kuo A."/>
            <person name="Liang C."/>
            <person name="Lipzen A."/>
            <person name="Lutzoni F."/>
            <person name="Magnuson J."/>
            <person name="Mondo S."/>
            <person name="Nolan M."/>
            <person name="Ohm R."/>
            <person name="Pangilinan J."/>
            <person name="Park H.-J."/>
            <person name="Ramirez L."/>
            <person name="Alfaro M."/>
            <person name="Sun H."/>
            <person name="Tritt A."/>
            <person name="Yoshinaga Y."/>
            <person name="Zwiers L.-H."/>
            <person name="Turgeon B."/>
            <person name="Goodwin S."/>
            <person name="Spatafora J."/>
            <person name="Crous P."/>
            <person name="Grigoriev I."/>
        </authorList>
    </citation>
    <scope>NUCLEOTIDE SEQUENCE</scope>
    <source>
        <strain evidence="7">CBS 109.77</strain>
    </source>
</reference>
<dbReference type="InterPro" id="IPR050121">
    <property type="entry name" value="Cytochrome_P450_monoxygenase"/>
</dbReference>
<keyword evidence="7" id="KW-0808">Transferase</keyword>
<keyword evidence="2" id="KW-0843">Virulence</keyword>
<keyword evidence="6" id="KW-0408">Iron</keyword>
<dbReference type="PANTHER" id="PTHR24305">
    <property type="entry name" value="CYTOCHROME P450"/>
    <property type="match status" value="1"/>
</dbReference>
<proteinExistence type="predicted"/>
<dbReference type="OrthoDB" id="3934656at2759"/>
<dbReference type="FunFam" id="1.10.630.10:FF:000076">
    <property type="entry name" value="Cytochrome P450 monooxygenase"/>
    <property type="match status" value="1"/>
</dbReference>
<dbReference type="SUPFAM" id="SSF48264">
    <property type="entry name" value="Cytochrome P450"/>
    <property type="match status" value="1"/>
</dbReference>
<keyword evidence="6" id="KW-0349">Heme</keyword>
<evidence type="ECO:0000256" key="1">
    <source>
        <dbReference type="ARBA" id="ARBA00004972"/>
    </source>
</evidence>
<dbReference type="Proteomes" id="UP000799757">
    <property type="component" value="Unassembled WGS sequence"/>
</dbReference>
<evidence type="ECO:0000256" key="2">
    <source>
        <dbReference type="ARBA" id="ARBA00023026"/>
    </source>
</evidence>
<dbReference type="PANTHER" id="PTHR24305:SF168">
    <property type="entry name" value="P450, PUTATIVE (EUROFUNG)-RELATED"/>
    <property type="match status" value="1"/>
</dbReference>
<dbReference type="GO" id="GO:0032259">
    <property type="term" value="P:methylation"/>
    <property type="evidence" value="ECO:0007669"/>
    <property type="project" value="UniProtKB-KW"/>
</dbReference>
<name>A0A6A6X5P4_9PLEO</name>
<sequence length="524" mass="58795">MASETLTTALLGRLSQHPFYAVLSVLLAYFALGRIQQYWRLRHFKGPFSTGVSWLWHSRAVVAGDSHLHYGYATEKFGSIARVAPNHLITSSPELWAHINAVRSPYKRAEWYYHAARFEPGKDNVFTECDNEKHDARRRKMAAGYAGKENPGLEASVDTHVKELVHLIRSKYAAPATSTQSAMPMDMATKMQYLTLDVISDVGLGKAFGDLKADADVNDYLKASEEGLYIANLSFGLGISWLRNVPILGKAISPSEKDARGFGKMMAEARKSVEARKMKSTDERSDMLASFIRHGITGDDLFQEVFEQVLAGSDTTAASLRIIMLYIMSHPRVYAKLQAEIDDAVQAGKASAYPEVILDVEARKLPYLCAVIREAMRVHPPVVNLFSRVVPKGGDVVTVDGKEVFLPGDTMIGYAAWGMHRNNRAVYGADAEVFRPERWFVDEEAPGEKERLARMYKTNDLIFGHGRWVCLGRVVALIEIHKTVFELLRNFDFALTNPHEPWKIFNVMGLFSIGDMWVDVTERL</sequence>
<dbReference type="GO" id="GO:0008168">
    <property type="term" value="F:methyltransferase activity"/>
    <property type="evidence" value="ECO:0007669"/>
    <property type="project" value="UniProtKB-KW"/>
</dbReference>
<evidence type="ECO:0000256" key="6">
    <source>
        <dbReference type="PIRSR" id="PIRSR602401-1"/>
    </source>
</evidence>
<dbReference type="InterPro" id="IPR001128">
    <property type="entry name" value="Cyt_P450"/>
</dbReference>
<comment type="cofactor">
    <cofactor evidence="6">
        <name>heme</name>
        <dbReference type="ChEBI" id="CHEBI:30413"/>
    </cofactor>
</comment>
<evidence type="ECO:0000313" key="8">
    <source>
        <dbReference type="Proteomes" id="UP000799757"/>
    </source>
</evidence>